<protein>
    <recommendedName>
        <fullName evidence="9">Transcription factor domain-containing protein</fullName>
    </recommendedName>
</protein>
<proteinExistence type="predicted"/>
<dbReference type="AlphaFoldDB" id="A0A0D2DJA6"/>
<dbReference type="VEuPathDB" id="FungiDB:PV06_04186"/>
<dbReference type="PANTHER" id="PTHR47338">
    <property type="entry name" value="ZN(II)2CYS6 TRANSCRIPTION FACTOR (EUROFUNG)-RELATED"/>
    <property type="match status" value="1"/>
</dbReference>
<dbReference type="HOGENOM" id="CLU_525832_0_0_1"/>
<name>A0A0D2DJA6_9EURO</name>
<accession>A0A0D2DJA6</accession>
<gene>
    <name evidence="7" type="ORF">PV06_04186</name>
</gene>
<evidence type="ECO:0000313" key="8">
    <source>
        <dbReference type="Proteomes" id="UP000053342"/>
    </source>
</evidence>
<dbReference type="InterPro" id="IPR050815">
    <property type="entry name" value="TF_fung"/>
</dbReference>
<dbReference type="RefSeq" id="XP_016263254.1">
    <property type="nucleotide sequence ID" value="XM_016405048.1"/>
</dbReference>
<organism evidence="7 8">
    <name type="scientific">Exophiala oligosperma</name>
    <dbReference type="NCBI Taxonomy" id="215243"/>
    <lineage>
        <taxon>Eukaryota</taxon>
        <taxon>Fungi</taxon>
        <taxon>Dikarya</taxon>
        <taxon>Ascomycota</taxon>
        <taxon>Pezizomycotina</taxon>
        <taxon>Eurotiomycetes</taxon>
        <taxon>Chaetothyriomycetidae</taxon>
        <taxon>Chaetothyriales</taxon>
        <taxon>Herpotrichiellaceae</taxon>
        <taxon>Exophiala</taxon>
    </lineage>
</organism>
<feature type="region of interest" description="Disordered" evidence="6">
    <location>
        <begin position="1"/>
        <end position="27"/>
    </location>
</feature>
<evidence type="ECO:0000256" key="2">
    <source>
        <dbReference type="ARBA" id="ARBA00022723"/>
    </source>
</evidence>
<dbReference type="Proteomes" id="UP000053342">
    <property type="component" value="Unassembled WGS sequence"/>
</dbReference>
<sequence>MRIPSIVSPTSLEERSHLHNPIRAPREPQCGIYHKDPAMSQLSLQTDPYQTCPETTMSYAEKYFAHVDTPALSVLPKETFLEWMTLDQLKRPRDNMVLYAILAVGSVFATGSAAAADRSDFSNVISSDTEALDGSTLHFMLVKLILASLQHLQGDYDEASELYISVYKIGQKEFLGGSSDQYHATPPSAFGLDRGRMIECAKRATWLADIMSCLSSCRSPYVQKRSMWEFQYAHHWNVPVTLDSNTMSWPDLSRIATALREVAAMAGTPLALRQHRTQVDFDATKARLDACRAIFRGERGDQAAGYEMLAVQQLDILYFFAMVLLYRRAYPPGSEPEALAHYAGQTFVYACKILDVAQQLSNSQNENAPEFTMLSPFIGLAIFEAIDVVTARGTMYDLQREASRVMSIMSTGFETLEKLSRFSRSACEQRDLAKQRMVALLRVTMIKQDGNNGGFYFSKSMQVSSSEWEQDVMYCCPLMEYFEEMNWSSLIQLDGDFFCLDADEHDDQMMNVSPGWRM</sequence>
<dbReference type="EMBL" id="KN847335">
    <property type="protein sequence ID" value="KIW43038.1"/>
    <property type="molecule type" value="Genomic_DNA"/>
</dbReference>
<keyword evidence="2" id="KW-0479">Metal-binding</keyword>
<dbReference type="GO" id="GO:0000981">
    <property type="term" value="F:DNA-binding transcription factor activity, RNA polymerase II-specific"/>
    <property type="evidence" value="ECO:0007669"/>
    <property type="project" value="InterPro"/>
</dbReference>
<evidence type="ECO:0008006" key="9">
    <source>
        <dbReference type="Google" id="ProtNLM"/>
    </source>
</evidence>
<evidence type="ECO:0000256" key="6">
    <source>
        <dbReference type="SAM" id="MobiDB-lite"/>
    </source>
</evidence>
<evidence type="ECO:0000256" key="4">
    <source>
        <dbReference type="ARBA" id="ARBA00023163"/>
    </source>
</evidence>
<keyword evidence="8" id="KW-1185">Reference proteome</keyword>
<evidence type="ECO:0000256" key="1">
    <source>
        <dbReference type="ARBA" id="ARBA00004123"/>
    </source>
</evidence>
<keyword evidence="3" id="KW-0805">Transcription regulation</keyword>
<evidence type="ECO:0000256" key="3">
    <source>
        <dbReference type="ARBA" id="ARBA00023015"/>
    </source>
</evidence>
<dbReference type="GeneID" id="27356260"/>
<dbReference type="PANTHER" id="PTHR47338:SF11">
    <property type="entry name" value="ZN(II)2CYS6 TRANSCRIPTION FACTOR (EUROFUNG)"/>
    <property type="match status" value="1"/>
</dbReference>
<dbReference type="GO" id="GO:0046872">
    <property type="term" value="F:metal ion binding"/>
    <property type="evidence" value="ECO:0007669"/>
    <property type="project" value="UniProtKB-KW"/>
</dbReference>
<evidence type="ECO:0000313" key="7">
    <source>
        <dbReference type="EMBL" id="KIW43038.1"/>
    </source>
</evidence>
<keyword evidence="5" id="KW-0539">Nucleus</keyword>
<dbReference type="OrthoDB" id="5426798at2759"/>
<dbReference type="STRING" id="215243.A0A0D2DJA6"/>
<comment type="subcellular location">
    <subcellularLocation>
        <location evidence="1">Nucleus</location>
    </subcellularLocation>
</comment>
<dbReference type="CDD" id="cd12148">
    <property type="entry name" value="fungal_TF_MHR"/>
    <property type="match status" value="1"/>
</dbReference>
<keyword evidence="4" id="KW-0804">Transcription</keyword>
<evidence type="ECO:0000256" key="5">
    <source>
        <dbReference type="ARBA" id="ARBA00023242"/>
    </source>
</evidence>
<reference evidence="7 8" key="1">
    <citation type="submission" date="2015-01" db="EMBL/GenBank/DDBJ databases">
        <title>The Genome Sequence of Exophiala oligosperma CBS72588.</title>
        <authorList>
            <consortium name="The Broad Institute Genomics Platform"/>
            <person name="Cuomo C."/>
            <person name="de Hoog S."/>
            <person name="Gorbushina A."/>
            <person name="Stielow B."/>
            <person name="Teixiera M."/>
            <person name="Abouelleil A."/>
            <person name="Chapman S.B."/>
            <person name="Priest M."/>
            <person name="Young S.K."/>
            <person name="Wortman J."/>
            <person name="Nusbaum C."/>
            <person name="Birren B."/>
        </authorList>
    </citation>
    <scope>NUCLEOTIDE SEQUENCE [LARGE SCALE GENOMIC DNA]</scope>
    <source>
        <strain evidence="7 8">CBS 72588</strain>
    </source>
</reference>
<dbReference type="GO" id="GO:0005634">
    <property type="term" value="C:nucleus"/>
    <property type="evidence" value="ECO:0007669"/>
    <property type="project" value="UniProtKB-SubCell"/>
</dbReference>